<keyword evidence="5" id="KW-0472">Membrane</keyword>
<sequence>MNPSARTLRIVLTCVILLTTTGCWSNDEIEELNLYVGLGMDVAQESKFEKQVNEQGGHYPKKKNMTITVQITPPSSGQKKNQNSSSPQGGKSYLNERLTGDSVVQILRQFALRRERPLIGHHLKVIVLSTELAKKYNLEQLLDYIMRDNDIRPSCLILISHGSAVEALSSSEPGEIPALYLTGLFDNHQLSNKILPAMSLVKLDGMMQSGSSFLLQNVITAEGEHKFSGAGIFKGTSKKWIGSLNQTDLEGLSWITGKVRTGALKTYKPRTEDTITYEPKVTKSKITPIVRGDQISFHVEVASRGALIEDWSSPQHTATESYQDELEGYFEDTVREQIRQVLYKMQETYHVDVAGFGEQLRIKHPRLWKKVEKNWDEAFSKANVTYDVKINITNYGSSMR</sequence>
<feature type="chain" id="PRO_5038901462" evidence="9">
    <location>
        <begin position="26"/>
        <end position="400"/>
    </location>
</feature>
<comment type="caution">
    <text evidence="12">The sequence shown here is derived from an EMBL/GenBank/DDBJ whole genome shotgun (WGS) entry which is preliminary data.</text>
</comment>
<evidence type="ECO:0000256" key="8">
    <source>
        <dbReference type="SAM" id="MobiDB-lite"/>
    </source>
</evidence>
<dbReference type="InterPro" id="IPR057336">
    <property type="entry name" value="GerAC_N"/>
</dbReference>
<dbReference type="Gene3D" id="3.30.300.210">
    <property type="entry name" value="Nutrient germinant receptor protein C, domain 3"/>
    <property type="match status" value="1"/>
</dbReference>
<keyword evidence="4 9" id="KW-0732">Signal</keyword>
<dbReference type="NCBIfam" id="TIGR02887">
    <property type="entry name" value="spore_ger_x_C"/>
    <property type="match status" value="1"/>
</dbReference>
<accession>A0A163INA1</accession>
<dbReference type="EMBL" id="LWMH01000001">
    <property type="protein sequence ID" value="KZS46048.1"/>
    <property type="molecule type" value="Genomic_DNA"/>
</dbReference>
<dbReference type="AlphaFoldDB" id="A0A163INA1"/>
<dbReference type="STRING" id="59843.A3958_08515"/>
<dbReference type="InterPro" id="IPR038501">
    <property type="entry name" value="Spore_GerAC_C_sf"/>
</dbReference>
<dbReference type="PANTHER" id="PTHR35789:SF1">
    <property type="entry name" value="SPORE GERMINATION PROTEIN B3"/>
    <property type="match status" value="1"/>
</dbReference>
<feature type="domain" description="Spore germination protein N-terminal" evidence="11">
    <location>
        <begin position="28"/>
        <end position="210"/>
    </location>
</feature>
<proteinExistence type="inferred from homology"/>
<dbReference type="InterPro" id="IPR008844">
    <property type="entry name" value="Spore_GerAC-like"/>
</dbReference>
<dbReference type="InterPro" id="IPR046953">
    <property type="entry name" value="Spore_GerAC-like_C"/>
</dbReference>
<gene>
    <name evidence="12" type="ORF">AWU65_08995</name>
</gene>
<keyword evidence="3" id="KW-0309">Germination</keyword>
<keyword evidence="6" id="KW-0564">Palmitate</keyword>
<evidence type="ECO:0000256" key="7">
    <source>
        <dbReference type="ARBA" id="ARBA00023288"/>
    </source>
</evidence>
<evidence type="ECO:0000313" key="13">
    <source>
        <dbReference type="Proteomes" id="UP000076796"/>
    </source>
</evidence>
<dbReference type="PANTHER" id="PTHR35789">
    <property type="entry name" value="SPORE GERMINATION PROTEIN B3"/>
    <property type="match status" value="1"/>
</dbReference>
<dbReference type="Pfam" id="PF05504">
    <property type="entry name" value="Spore_GerAC"/>
    <property type="match status" value="1"/>
</dbReference>
<evidence type="ECO:0000256" key="6">
    <source>
        <dbReference type="ARBA" id="ARBA00023139"/>
    </source>
</evidence>
<dbReference type="PROSITE" id="PS51257">
    <property type="entry name" value="PROKAR_LIPOPROTEIN"/>
    <property type="match status" value="1"/>
</dbReference>
<reference evidence="12" key="1">
    <citation type="journal article" date="2016" name="Genome Announc.">
        <title>Draft genomes of two strains of Paenibacillus glucanolyticus with capability to degrade lignocellulose.</title>
        <authorList>
            <person name="Mathews S.L."/>
            <person name="Pawlak J."/>
            <person name="Grunden A.M."/>
        </authorList>
    </citation>
    <scope>NUCLEOTIDE SEQUENCE [LARGE SCALE GENOMIC DNA]</scope>
    <source>
        <strain evidence="12">SLM1</strain>
    </source>
</reference>
<feature type="compositionally biased region" description="Low complexity" evidence="8">
    <location>
        <begin position="74"/>
        <end position="89"/>
    </location>
</feature>
<evidence type="ECO:0000259" key="10">
    <source>
        <dbReference type="Pfam" id="PF05504"/>
    </source>
</evidence>
<organism evidence="12 13">
    <name type="scientific">Paenibacillus glucanolyticus</name>
    <dbReference type="NCBI Taxonomy" id="59843"/>
    <lineage>
        <taxon>Bacteria</taxon>
        <taxon>Bacillati</taxon>
        <taxon>Bacillota</taxon>
        <taxon>Bacilli</taxon>
        <taxon>Bacillales</taxon>
        <taxon>Paenibacillaceae</taxon>
        <taxon>Paenibacillus</taxon>
    </lineage>
</organism>
<feature type="signal peptide" evidence="9">
    <location>
        <begin position="1"/>
        <end position="25"/>
    </location>
</feature>
<evidence type="ECO:0000256" key="3">
    <source>
        <dbReference type="ARBA" id="ARBA00022544"/>
    </source>
</evidence>
<evidence type="ECO:0000256" key="1">
    <source>
        <dbReference type="ARBA" id="ARBA00004635"/>
    </source>
</evidence>
<evidence type="ECO:0000313" key="12">
    <source>
        <dbReference type="EMBL" id="KZS46048.1"/>
    </source>
</evidence>
<dbReference type="Pfam" id="PF25198">
    <property type="entry name" value="Spore_GerAC_N"/>
    <property type="match status" value="1"/>
</dbReference>
<comment type="subcellular location">
    <subcellularLocation>
        <location evidence="1">Membrane</location>
        <topology evidence="1">Lipid-anchor</topology>
    </subcellularLocation>
</comment>
<dbReference type="GO" id="GO:0016020">
    <property type="term" value="C:membrane"/>
    <property type="evidence" value="ECO:0007669"/>
    <property type="project" value="UniProtKB-SubCell"/>
</dbReference>
<feature type="region of interest" description="Disordered" evidence="8">
    <location>
        <begin position="71"/>
        <end position="95"/>
    </location>
</feature>
<keyword evidence="13" id="KW-1185">Reference proteome</keyword>
<name>A0A163INA1_9BACL</name>
<dbReference type="OrthoDB" id="2569624at2"/>
<evidence type="ECO:0000259" key="11">
    <source>
        <dbReference type="Pfam" id="PF25198"/>
    </source>
</evidence>
<comment type="similarity">
    <text evidence="2">Belongs to the GerABKC lipoprotein family.</text>
</comment>
<evidence type="ECO:0000256" key="2">
    <source>
        <dbReference type="ARBA" id="ARBA00007886"/>
    </source>
</evidence>
<protein>
    <submittedName>
        <fullName evidence="12">Spore gernimation protein GerC</fullName>
    </submittedName>
</protein>
<evidence type="ECO:0000256" key="4">
    <source>
        <dbReference type="ARBA" id="ARBA00022729"/>
    </source>
</evidence>
<dbReference type="GeneID" id="97552553"/>
<dbReference type="GO" id="GO:0009847">
    <property type="term" value="P:spore germination"/>
    <property type="evidence" value="ECO:0007669"/>
    <property type="project" value="InterPro"/>
</dbReference>
<dbReference type="RefSeq" id="WP_063478122.1">
    <property type="nucleotide sequence ID" value="NZ_CP147845.1"/>
</dbReference>
<feature type="domain" description="Spore germination GerAC-like C-terminal" evidence="10">
    <location>
        <begin position="228"/>
        <end position="396"/>
    </location>
</feature>
<keyword evidence="7" id="KW-0449">Lipoprotein</keyword>
<evidence type="ECO:0000256" key="5">
    <source>
        <dbReference type="ARBA" id="ARBA00023136"/>
    </source>
</evidence>
<dbReference type="Proteomes" id="UP000076796">
    <property type="component" value="Unassembled WGS sequence"/>
</dbReference>
<evidence type="ECO:0000256" key="9">
    <source>
        <dbReference type="SAM" id="SignalP"/>
    </source>
</evidence>